<dbReference type="InterPro" id="IPR022031">
    <property type="entry name" value="Rif1_N"/>
</dbReference>
<evidence type="ECO:0000259" key="8">
    <source>
        <dbReference type="Pfam" id="PF12231"/>
    </source>
</evidence>
<dbReference type="InterPro" id="IPR016024">
    <property type="entry name" value="ARM-type_fold"/>
</dbReference>
<evidence type="ECO:0000313" key="10">
    <source>
        <dbReference type="Proteomes" id="UP000834106"/>
    </source>
</evidence>
<organism evidence="9 10">
    <name type="scientific">Fraxinus pennsylvanica</name>
    <dbReference type="NCBI Taxonomy" id="56036"/>
    <lineage>
        <taxon>Eukaryota</taxon>
        <taxon>Viridiplantae</taxon>
        <taxon>Streptophyta</taxon>
        <taxon>Embryophyta</taxon>
        <taxon>Tracheophyta</taxon>
        <taxon>Spermatophyta</taxon>
        <taxon>Magnoliopsida</taxon>
        <taxon>eudicotyledons</taxon>
        <taxon>Gunneridae</taxon>
        <taxon>Pentapetalae</taxon>
        <taxon>asterids</taxon>
        <taxon>lamiids</taxon>
        <taxon>Lamiales</taxon>
        <taxon>Oleaceae</taxon>
        <taxon>Oleeae</taxon>
        <taxon>Fraxinus</taxon>
    </lineage>
</organism>
<accession>A0AAD2A1D0</accession>
<dbReference type="AlphaFoldDB" id="A0AAD2A1D0"/>
<proteinExistence type="predicted"/>
<protein>
    <recommendedName>
        <fullName evidence="8">Telomere-associated protein Rif1 N-terminal domain-containing protein</fullName>
    </recommendedName>
</protein>
<dbReference type="Proteomes" id="UP000834106">
    <property type="component" value="Chromosome 17"/>
</dbReference>
<keyword evidence="3" id="KW-0158">Chromosome</keyword>
<evidence type="ECO:0000313" key="9">
    <source>
        <dbReference type="EMBL" id="CAI9779690.1"/>
    </source>
</evidence>
<keyword evidence="5" id="KW-0539">Nucleus</keyword>
<dbReference type="PANTHER" id="PTHR22928">
    <property type="entry name" value="TELOMERE-ASSOCIATED PROTEIN RIF1"/>
    <property type="match status" value="1"/>
</dbReference>
<dbReference type="GO" id="GO:0000781">
    <property type="term" value="C:chromosome, telomeric region"/>
    <property type="evidence" value="ECO:0007669"/>
    <property type="project" value="UniProtKB-SubCell"/>
</dbReference>
<dbReference type="EMBL" id="OU503052">
    <property type="protein sequence ID" value="CAI9779690.1"/>
    <property type="molecule type" value="Genomic_DNA"/>
</dbReference>
<dbReference type="PANTHER" id="PTHR22928:SF3">
    <property type="entry name" value="TELOMERE-ASSOCIATED PROTEIN RIF1"/>
    <property type="match status" value="1"/>
</dbReference>
<reference evidence="9" key="1">
    <citation type="submission" date="2023-05" db="EMBL/GenBank/DDBJ databases">
        <authorList>
            <person name="Huff M."/>
        </authorList>
    </citation>
    <scope>NUCLEOTIDE SEQUENCE</scope>
</reference>
<evidence type="ECO:0000256" key="1">
    <source>
        <dbReference type="ARBA" id="ARBA00004123"/>
    </source>
</evidence>
<evidence type="ECO:0000256" key="3">
    <source>
        <dbReference type="ARBA" id="ARBA00022454"/>
    </source>
</evidence>
<comment type="subcellular location">
    <subcellularLocation>
        <location evidence="2">Chromosome</location>
        <location evidence="2">Telomere</location>
    </subcellularLocation>
    <subcellularLocation>
        <location evidence="1">Nucleus</location>
    </subcellularLocation>
</comment>
<feature type="region of interest" description="Disordered" evidence="7">
    <location>
        <begin position="1028"/>
        <end position="1092"/>
    </location>
</feature>
<feature type="compositionally biased region" description="Basic and acidic residues" evidence="7">
    <location>
        <begin position="1040"/>
        <end position="1051"/>
    </location>
</feature>
<evidence type="ECO:0000256" key="6">
    <source>
        <dbReference type="ARBA" id="ARBA00023306"/>
    </source>
</evidence>
<evidence type="ECO:0000256" key="2">
    <source>
        <dbReference type="ARBA" id="ARBA00004574"/>
    </source>
</evidence>
<evidence type="ECO:0000256" key="5">
    <source>
        <dbReference type="ARBA" id="ARBA00023242"/>
    </source>
</evidence>
<keyword evidence="6" id="KW-0131">Cell cycle</keyword>
<keyword evidence="4" id="KW-0779">Telomere</keyword>
<keyword evidence="10" id="KW-1185">Reference proteome</keyword>
<dbReference type="GO" id="GO:0005634">
    <property type="term" value="C:nucleus"/>
    <property type="evidence" value="ECO:0007669"/>
    <property type="project" value="UniProtKB-SubCell"/>
</dbReference>
<feature type="domain" description="Telomere-associated protein Rif1 N-terminal" evidence="8">
    <location>
        <begin position="25"/>
        <end position="375"/>
    </location>
</feature>
<evidence type="ECO:0000256" key="4">
    <source>
        <dbReference type="ARBA" id="ARBA00022895"/>
    </source>
</evidence>
<dbReference type="Pfam" id="PF12231">
    <property type="entry name" value="Rif1_N"/>
    <property type="match status" value="1"/>
</dbReference>
<dbReference type="SUPFAM" id="SSF48371">
    <property type="entry name" value="ARM repeat"/>
    <property type="match status" value="1"/>
</dbReference>
<dbReference type="GO" id="GO:0000723">
    <property type="term" value="P:telomere maintenance"/>
    <property type="evidence" value="ECO:0007669"/>
    <property type="project" value="TreeGrafter"/>
</dbReference>
<feature type="compositionally biased region" description="Polar residues" evidence="7">
    <location>
        <begin position="1069"/>
        <end position="1092"/>
    </location>
</feature>
<name>A0AAD2A1D0_9LAMI</name>
<evidence type="ECO:0000256" key="7">
    <source>
        <dbReference type="SAM" id="MobiDB-lite"/>
    </source>
</evidence>
<gene>
    <name evidence="9" type="ORF">FPE_LOCUS27120</name>
</gene>
<sequence length="1092" mass="123675">MENFESKEQIEEIKGLLSSKNKPLAYSKLLHFQQQSTEDTSSIQILADSIHDILSSVVVDIANYDEEIAAPALKCLGFMIYHPCILGSIKGDDANIIIESLVKVITTTKIKSICNLGVWCISIQQFNESTLANNLHSLLRAVIHALDNPIGSFSTTFEAMQAVVKLTSSLTEKMKEISNVWAPPIYRRLVSVDKRDRDMSERCLLKIRSVISPPPLILCKALVIDMKKKLLSAMKELMDQGMKIQSLQAWGWFIRLLGPYATKNKHLVNEMLKLLEKTFSDFDSPSQISSLVAWEGLIDSLIEPPMPCSTNSVLEHDTQELRTSEGSDRQMKANGHLKRIKLIMKPLIGIMSSKCDVSVHASCLNTWSYLLHKLDTYISCQSVIETVWEPIIKVIFQVGPENRNIWLFNSCVDLLDALILGRNKDETNNLHIQETVKLSAQIPVVGNLVTGKCLLKLHPIKWSSWDLCQLDFFTKLIYILATQGSKATVTPEFRRLAGDAALRLFKSLLKAVNTSLKYASITYDEVMQCLNTILRFLGKLCENLTLEDSCIDDSCLISLQFLEVASKGLDYSMLRSPLYKVSLDLKCIEKLKPAGEVRSVMVEGICFVNNMDMVSPVMYLSRLYFYVVVHSTLKAPDCESILLSMNGYVKFLLTLGDPLEVLRAFIGLLYKHKVFNCLKIWIVLANYLKDYIDGRRDPLVLNMESDNLGYSVALYFLSYPFALCSFPQIKLELHDVIELWKLLFVSANHSLQSEDSPVKSFSEDLCSILNGFFDEVGLAAGTVENQGFLLLYESIILYFLEQSTLSISFKGSKNMDCDGRICSNMKNSMELAARFMKLFLVKKEIDAPAKLSVPSSFLSALIHFVSCLHLREDIVTLIKEMSSPLLGWLSDMHLFDENTNKQLQLLWEEILKSLCRSQPSVKFDSSFLKFQDPLLERTLDHPDPSISEPTINFWNSTYSKQIKLDYPQNLVPVLHKLSRNGKINLCRRSHCREDSNTACQNFRVTATLNRCFKRVEFMENVTNGLQHNDVTSLSSKRKRPELTEHQKEVRRAQQGRMMDCSGHGPGIRTYTSVDFSQGNEESQDSQDMGTLI</sequence>